<dbReference type="HOGENOM" id="CLU_915292_0_0_1"/>
<keyword evidence="4" id="KW-1185">Reference proteome</keyword>
<dbReference type="STRING" id="535722.E4V2G7"/>
<evidence type="ECO:0000259" key="2">
    <source>
        <dbReference type="Pfam" id="PF25459"/>
    </source>
</evidence>
<dbReference type="GeneID" id="10026490"/>
<feature type="region of interest" description="Disordered" evidence="1">
    <location>
        <begin position="74"/>
        <end position="94"/>
    </location>
</feature>
<evidence type="ECO:0000313" key="4">
    <source>
        <dbReference type="Proteomes" id="UP000002669"/>
    </source>
</evidence>
<name>E4V2G7_ARTGP</name>
<dbReference type="AlphaFoldDB" id="E4V2G7"/>
<dbReference type="InterPro" id="IPR057402">
    <property type="entry name" value="AIM3_BBC1_C"/>
</dbReference>
<dbReference type="RefSeq" id="XP_003171240.1">
    <property type="nucleotide sequence ID" value="XM_003171192.1"/>
</dbReference>
<organism evidence="4">
    <name type="scientific">Arthroderma gypseum (strain ATCC MYA-4604 / CBS 118893)</name>
    <name type="common">Microsporum gypseum</name>
    <dbReference type="NCBI Taxonomy" id="535722"/>
    <lineage>
        <taxon>Eukaryota</taxon>
        <taxon>Fungi</taxon>
        <taxon>Dikarya</taxon>
        <taxon>Ascomycota</taxon>
        <taxon>Pezizomycotina</taxon>
        <taxon>Eurotiomycetes</taxon>
        <taxon>Eurotiomycetidae</taxon>
        <taxon>Onygenales</taxon>
        <taxon>Arthrodermataceae</taxon>
        <taxon>Nannizzia</taxon>
    </lineage>
</organism>
<dbReference type="Pfam" id="PF25459">
    <property type="entry name" value="AIM3_BBC1_C"/>
    <property type="match status" value="1"/>
</dbReference>
<accession>E4V2G7</accession>
<gene>
    <name evidence="3" type="ORF">MGYG_07239</name>
</gene>
<dbReference type="EMBL" id="DS989827">
    <property type="protein sequence ID" value="EFR04232.1"/>
    <property type="molecule type" value="Genomic_DNA"/>
</dbReference>
<proteinExistence type="predicted"/>
<reference evidence="4" key="1">
    <citation type="journal article" date="2012" name="MBio">
        <title>Comparative genome analysis of Trichophyton rubrum and related dermatophytes reveals candidate genes involved in infection.</title>
        <authorList>
            <person name="Martinez D.A."/>
            <person name="Oliver B.G."/>
            <person name="Graeser Y."/>
            <person name="Goldberg J.M."/>
            <person name="Li W."/>
            <person name="Martinez-Rossi N.M."/>
            <person name="Monod M."/>
            <person name="Shelest E."/>
            <person name="Barton R.C."/>
            <person name="Birch E."/>
            <person name="Brakhage A.A."/>
            <person name="Chen Z."/>
            <person name="Gurr S.J."/>
            <person name="Heiman D."/>
            <person name="Heitman J."/>
            <person name="Kosti I."/>
            <person name="Rossi A."/>
            <person name="Saif S."/>
            <person name="Samalova M."/>
            <person name="Saunders C.W."/>
            <person name="Shea T."/>
            <person name="Summerbell R.C."/>
            <person name="Xu J."/>
            <person name="Young S."/>
            <person name="Zeng Q."/>
            <person name="Birren B.W."/>
            <person name="Cuomo C.A."/>
            <person name="White T.C."/>
        </authorList>
    </citation>
    <scope>NUCLEOTIDE SEQUENCE [LARGE SCALE GENOMIC DNA]</scope>
    <source>
        <strain evidence="4">ATCC MYA-4604 / CBS 118893</strain>
    </source>
</reference>
<sequence length="307" mass="34252">MAQPKNKSLFKNESAIPLSLETHWFIGPSLRFPYPALRQLSTILNADYAWECTPSASLDGSMDHTFLHRRRGMGRRGIRCPSPRAQRGNNQDPRTLELGLAQRDNERRGKEHIHPASSYHHIHKPKPRCEGGRSPAGIGMTLAYKALEHAGKKALQQSREPTVLSTGRTHGRLIFEWHASADYPITYESGILQHVPITSIRPGDILELADGRFRTTCLALASLVRQEENVRFNAHTAVIVGLKLEESKLIVIEQNGRARSIVAENEYILLDMVSGTVQIYRPIGTSLASSTSTLYDAVSLTGICEKW</sequence>
<dbReference type="InParanoid" id="E4V2G7"/>
<dbReference type="VEuPathDB" id="FungiDB:MGYG_07239"/>
<dbReference type="OrthoDB" id="3357271at2759"/>
<dbReference type="OMA" id="HIFIGAV"/>
<dbReference type="eggNOG" id="ENOG502S09A">
    <property type="taxonomic scope" value="Eukaryota"/>
</dbReference>
<evidence type="ECO:0000256" key="1">
    <source>
        <dbReference type="SAM" id="MobiDB-lite"/>
    </source>
</evidence>
<feature type="domain" description="BBC1/AIM3 cysteine proteinase-fold" evidence="2">
    <location>
        <begin position="141"/>
        <end position="287"/>
    </location>
</feature>
<dbReference type="Proteomes" id="UP000002669">
    <property type="component" value="Unassembled WGS sequence"/>
</dbReference>
<evidence type="ECO:0000313" key="3">
    <source>
        <dbReference type="EMBL" id="EFR04232.1"/>
    </source>
</evidence>
<protein>
    <recommendedName>
        <fullName evidence="2">BBC1/AIM3 cysteine proteinase-fold domain-containing protein</fullName>
    </recommendedName>
</protein>